<name>A0A9Y1BS17_9ARCH</name>
<dbReference type="InterPro" id="IPR036661">
    <property type="entry name" value="Luciferase-like_sf"/>
</dbReference>
<dbReference type="Gene3D" id="3.20.20.30">
    <property type="entry name" value="Luciferase-like domain"/>
    <property type="match status" value="1"/>
</dbReference>
<dbReference type="GO" id="GO:0016705">
    <property type="term" value="F:oxidoreductase activity, acting on paired donors, with incorporation or reduction of molecular oxygen"/>
    <property type="evidence" value="ECO:0007669"/>
    <property type="project" value="InterPro"/>
</dbReference>
<accession>A0A9Y1BS17</accession>
<gene>
    <name evidence="1" type="ORF">K9W46_02150</name>
</gene>
<sequence length="304" mass="35198">MKIGFSIPITVNNKKQLDHILKLKNLGIEQFWIGDNPPVNNAFLTIEHILSRLDDVTLGTGITSPFYYSKKTLVGTVEYFIKNYGKRFILGLGFGRKKSFFDSNKRLDFRQFQSYTLELVETVRRRLKKNNLQDSFSYAIGGLGNCISKFAILNADIFLVNSASKYDLKRINKIFNNFDDKKKSQVFLYSMLELQENKELVSLKLWNIIREIARNSSINILKEHNYSKSMIERIKKLPSEYMHEIPKNEVTQIINDFALVGTVSNIAEKISSLKRSSSIIDGFVFGWTNESYNYNKIQELLEIL</sequence>
<dbReference type="AlphaFoldDB" id="A0A9Y1BS17"/>
<reference evidence="1" key="1">
    <citation type="journal article" date="2022" name="Nat. Microbiol.">
        <title>Unique mobile elements and scalable gene flow at the prokaryote-eukaryote boundary revealed by circularized Asgard archaea genomes.</title>
        <authorList>
            <person name="Wu F."/>
            <person name="Speth D.R."/>
            <person name="Philosof A."/>
            <person name="Cremiere A."/>
            <person name="Narayanan A."/>
            <person name="Barco R.A."/>
            <person name="Connon S.A."/>
            <person name="Amend J.P."/>
            <person name="Antoshechkin I.A."/>
            <person name="Orphan V.J."/>
        </authorList>
    </citation>
    <scope>NUCLEOTIDE SEQUENCE</scope>
    <source>
        <strain evidence="1">PR6</strain>
    </source>
</reference>
<proteinExistence type="predicted"/>
<evidence type="ECO:0000313" key="1">
    <source>
        <dbReference type="EMBL" id="UJG43995.1"/>
    </source>
</evidence>
<organism evidence="1">
    <name type="scientific">Candidatus Heimdallarchaeum endolithica</name>
    <dbReference type="NCBI Taxonomy" id="2876572"/>
    <lineage>
        <taxon>Archaea</taxon>
        <taxon>Promethearchaeati</taxon>
        <taxon>Candidatus Heimdallarchaeota</taxon>
        <taxon>Candidatus Heimdallarchaeia (ex Rinke et al. 2021) (nom. nud.)</taxon>
        <taxon>Candidatus Heimdallarchaeales</taxon>
        <taxon>Candidatus Heimdallarchaeaceae</taxon>
        <taxon>Candidatus Heimdallarchaeum</taxon>
    </lineage>
</organism>
<protein>
    <recommendedName>
        <fullName evidence="2">Luciferase-like domain-containing protein</fullName>
    </recommendedName>
</protein>
<dbReference type="SUPFAM" id="SSF51679">
    <property type="entry name" value="Bacterial luciferase-like"/>
    <property type="match status" value="1"/>
</dbReference>
<dbReference type="Proteomes" id="UP001200513">
    <property type="component" value="Chromosome"/>
</dbReference>
<dbReference type="EMBL" id="CP084167">
    <property type="protein sequence ID" value="UJG43995.1"/>
    <property type="molecule type" value="Genomic_DNA"/>
</dbReference>
<evidence type="ECO:0008006" key="2">
    <source>
        <dbReference type="Google" id="ProtNLM"/>
    </source>
</evidence>